<dbReference type="RefSeq" id="WP_346754712.1">
    <property type="nucleotide sequence ID" value="NZ_JAUJEA010000012.1"/>
</dbReference>
<feature type="domain" description="Response regulatory" evidence="2">
    <location>
        <begin position="3"/>
        <end position="116"/>
    </location>
</feature>
<sequence length="246" mass="27790">MLRAIIIEDEASSRETLRNYLSQYCADVSLLAEAGNIQDGKTAIEIHNPDIVFLDVEMPFGNGFDLLESLDEINFEIIFVTAFSHYAIRAIQFSASNYILKPIDIDELVAAVDKVKNGSQDNHSATKILLENLRNTQLQATKIVLPVLEGLEIIQAQDIIHCEANDNFTRFHLHNGKPLMICRTLKYYEKMLEPLGFMRTHKSHLINLEKIRKYVKGKGGYVIMSNDAELAVSPNKKAMLLEKLAV</sequence>
<evidence type="ECO:0000259" key="2">
    <source>
        <dbReference type="PROSITE" id="PS50110"/>
    </source>
</evidence>
<gene>
    <name evidence="4" type="ORF">QQ008_25080</name>
</gene>
<evidence type="ECO:0000313" key="4">
    <source>
        <dbReference type="EMBL" id="MDN5204689.1"/>
    </source>
</evidence>
<dbReference type="SUPFAM" id="SSF52172">
    <property type="entry name" value="CheY-like"/>
    <property type="match status" value="1"/>
</dbReference>
<dbReference type="EMBL" id="JAUJEA010000012">
    <property type="protein sequence ID" value="MDN5204689.1"/>
    <property type="molecule type" value="Genomic_DNA"/>
</dbReference>
<protein>
    <submittedName>
        <fullName evidence="4">LytTR family DNA-binding domain-containing protein</fullName>
    </submittedName>
</protein>
<feature type="domain" description="HTH LytTR-type" evidence="3">
    <location>
        <begin position="143"/>
        <end position="246"/>
    </location>
</feature>
<evidence type="ECO:0000259" key="3">
    <source>
        <dbReference type="PROSITE" id="PS50930"/>
    </source>
</evidence>
<dbReference type="SMART" id="SM00850">
    <property type="entry name" value="LytTR"/>
    <property type="match status" value="1"/>
</dbReference>
<dbReference type="Proteomes" id="UP001172082">
    <property type="component" value="Unassembled WGS sequence"/>
</dbReference>
<keyword evidence="5" id="KW-1185">Reference proteome</keyword>
<evidence type="ECO:0000256" key="1">
    <source>
        <dbReference type="PROSITE-ProRule" id="PRU00169"/>
    </source>
</evidence>
<reference evidence="4" key="1">
    <citation type="submission" date="2023-06" db="EMBL/GenBank/DDBJ databases">
        <title>Genomic of Parafulvivirga corallium.</title>
        <authorList>
            <person name="Wang G."/>
        </authorList>
    </citation>
    <scope>NUCLEOTIDE SEQUENCE</scope>
    <source>
        <strain evidence="4">BMA10</strain>
    </source>
</reference>
<dbReference type="InterPro" id="IPR001789">
    <property type="entry name" value="Sig_transdc_resp-reg_receiver"/>
</dbReference>
<dbReference type="InterPro" id="IPR007492">
    <property type="entry name" value="LytTR_DNA-bd_dom"/>
</dbReference>
<evidence type="ECO:0000313" key="5">
    <source>
        <dbReference type="Proteomes" id="UP001172082"/>
    </source>
</evidence>
<accession>A0ABT8KWZ5</accession>
<comment type="caution">
    <text evidence="4">The sequence shown here is derived from an EMBL/GenBank/DDBJ whole genome shotgun (WGS) entry which is preliminary data.</text>
</comment>
<dbReference type="PANTHER" id="PTHR37299:SF1">
    <property type="entry name" value="STAGE 0 SPORULATION PROTEIN A HOMOLOG"/>
    <property type="match status" value="1"/>
</dbReference>
<dbReference type="PROSITE" id="PS50110">
    <property type="entry name" value="RESPONSE_REGULATORY"/>
    <property type="match status" value="1"/>
</dbReference>
<feature type="modified residue" description="4-aspartylphosphate" evidence="1">
    <location>
        <position position="55"/>
    </location>
</feature>
<dbReference type="Pfam" id="PF00072">
    <property type="entry name" value="Response_reg"/>
    <property type="match status" value="1"/>
</dbReference>
<dbReference type="PROSITE" id="PS50930">
    <property type="entry name" value="HTH_LYTTR"/>
    <property type="match status" value="1"/>
</dbReference>
<dbReference type="Gene3D" id="3.40.50.2300">
    <property type="match status" value="1"/>
</dbReference>
<keyword evidence="1" id="KW-0597">Phosphoprotein</keyword>
<name>A0ABT8KWZ5_9BACT</name>
<dbReference type="Gene3D" id="2.40.50.1020">
    <property type="entry name" value="LytTr DNA-binding domain"/>
    <property type="match status" value="1"/>
</dbReference>
<dbReference type="SMART" id="SM00448">
    <property type="entry name" value="REC"/>
    <property type="match status" value="1"/>
</dbReference>
<dbReference type="InterPro" id="IPR011006">
    <property type="entry name" value="CheY-like_superfamily"/>
</dbReference>
<organism evidence="4 5">
    <name type="scientific">Splendidivirga corallicola</name>
    <dbReference type="NCBI Taxonomy" id="3051826"/>
    <lineage>
        <taxon>Bacteria</taxon>
        <taxon>Pseudomonadati</taxon>
        <taxon>Bacteroidota</taxon>
        <taxon>Cytophagia</taxon>
        <taxon>Cytophagales</taxon>
        <taxon>Splendidivirgaceae</taxon>
        <taxon>Splendidivirga</taxon>
    </lineage>
</organism>
<keyword evidence="4" id="KW-0238">DNA-binding</keyword>
<proteinExistence type="predicted"/>
<dbReference type="PANTHER" id="PTHR37299">
    <property type="entry name" value="TRANSCRIPTIONAL REGULATOR-RELATED"/>
    <property type="match status" value="1"/>
</dbReference>
<dbReference type="Pfam" id="PF04397">
    <property type="entry name" value="LytTR"/>
    <property type="match status" value="1"/>
</dbReference>
<dbReference type="GO" id="GO:0003677">
    <property type="term" value="F:DNA binding"/>
    <property type="evidence" value="ECO:0007669"/>
    <property type="project" value="UniProtKB-KW"/>
</dbReference>
<dbReference type="InterPro" id="IPR046947">
    <property type="entry name" value="LytR-like"/>
</dbReference>